<keyword evidence="3" id="KW-0732">Signal</keyword>
<dbReference type="AlphaFoldDB" id="A0AAV7XFR3"/>
<dbReference type="GO" id="GO:0004252">
    <property type="term" value="F:serine-type endopeptidase activity"/>
    <property type="evidence" value="ECO:0007669"/>
    <property type="project" value="InterPro"/>
</dbReference>
<dbReference type="InterPro" id="IPR043504">
    <property type="entry name" value="Peptidase_S1_PA_chymotrypsin"/>
</dbReference>
<evidence type="ECO:0000313" key="6">
    <source>
        <dbReference type="Proteomes" id="UP001075354"/>
    </source>
</evidence>
<dbReference type="InterPro" id="IPR001314">
    <property type="entry name" value="Peptidase_S1A"/>
</dbReference>
<keyword evidence="1" id="KW-1015">Disulfide bond</keyword>
<sequence length="295" mass="31419">MRFLGCIVLLASLAGRGHGLPAEKARTQVIGHIVGGEATDITVFPCMVSLQFRMSHICGATLLNDHYALTAAHCVKAMQDYYLGLFGDKACGVSICAGSTTLSECRYRYFADYIYRNPDYNSNTMANDCGLVYFATAIPQDPPRVLFCTIAVLDYDPAPGRLVDAAGWGAEKEGDSNLPDGLRNVTVPVVNKTECNAQYKNVSRSVDESSFCAGVPEGGKDTCQGDSGGGVYDPHDRVVGITSWGAGCARKGFPGVYARTGAPVCFNWITSKIQGPGPTTGGSDFADKLCKYLSS</sequence>
<feature type="signal peptide" evidence="3">
    <location>
        <begin position="1"/>
        <end position="19"/>
    </location>
</feature>
<dbReference type="PRINTS" id="PR00722">
    <property type="entry name" value="CHYMOTRYPSIN"/>
</dbReference>
<dbReference type="SUPFAM" id="SSF50494">
    <property type="entry name" value="Trypsin-like serine proteases"/>
    <property type="match status" value="1"/>
</dbReference>
<evidence type="ECO:0000256" key="3">
    <source>
        <dbReference type="SAM" id="SignalP"/>
    </source>
</evidence>
<evidence type="ECO:0000256" key="1">
    <source>
        <dbReference type="ARBA" id="ARBA00023157"/>
    </source>
</evidence>
<dbReference type="InterPro" id="IPR009003">
    <property type="entry name" value="Peptidase_S1_PA"/>
</dbReference>
<reference evidence="5" key="1">
    <citation type="submission" date="2022-12" db="EMBL/GenBank/DDBJ databases">
        <title>Chromosome-level genome assembly of the bean flower thrips Megalurothrips usitatus.</title>
        <authorList>
            <person name="Ma L."/>
            <person name="Liu Q."/>
            <person name="Li H."/>
            <person name="Cai W."/>
        </authorList>
    </citation>
    <scope>NUCLEOTIDE SEQUENCE</scope>
    <source>
        <strain evidence="5">Cailab_2022a</strain>
    </source>
</reference>
<dbReference type="Gene3D" id="2.40.10.10">
    <property type="entry name" value="Trypsin-like serine proteases"/>
    <property type="match status" value="2"/>
</dbReference>
<name>A0AAV7XFR3_9NEOP</name>
<keyword evidence="6" id="KW-1185">Reference proteome</keyword>
<dbReference type="InterPro" id="IPR018114">
    <property type="entry name" value="TRYPSIN_HIS"/>
</dbReference>
<dbReference type="InterPro" id="IPR001254">
    <property type="entry name" value="Trypsin_dom"/>
</dbReference>
<protein>
    <recommendedName>
        <fullName evidence="4">Peptidase S1 domain-containing protein</fullName>
    </recommendedName>
</protein>
<evidence type="ECO:0000259" key="4">
    <source>
        <dbReference type="PROSITE" id="PS50240"/>
    </source>
</evidence>
<dbReference type="FunFam" id="2.40.10.10:FF:000002">
    <property type="entry name" value="Transmembrane protease serine"/>
    <property type="match status" value="1"/>
</dbReference>
<dbReference type="Proteomes" id="UP001075354">
    <property type="component" value="Chromosome 8"/>
</dbReference>
<dbReference type="PANTHER" id="PTHR24252">
    <property type="entry name" value="ACROSIN-RELATED"/>
    <property type="match status" value="1"/>
</dbReference>
<dbReference type="PROSITE" id="PS50240">
    <property type="entry name" value="TRYPSIN_DOM"/>
    <property type="match status" value="1"/>
</dbReference>
<evidence type="ECO:0000256" key="2">
    <source>
        <dbReference type="ARBA" id="ARBA00024195"/>
    </source>
</evidence>
<dbReference type="CDD" id="cd00190">
    <property type="entry name" value="Tryp_SPc"/>
    <property type="match status" value="1"/>
</dbReference>
<evidence type="ECO:0000313" key="5">
    <source>
        <dbReference type="EMBL" id="KAJ1524921.1"/>
    </source>
</evidence>
<accession>A0AAV7XFR3</accession>
<dbReference type="PANTHER" id="PTHR24252:SF7">
    <property type="entry name" value="HYALIN"/>
    <property type="match status" value="1"/>
</dbReference>
<comment type="caution">
    <text evidence="5">The sequence shown here is derived from an EMBL/GenBank/DDBJ whole genome shotgun (WGS) entry which is preliminary data.</text>
</comment>
<dbReference type="SMART" id="SM00020">
    <property type="entry name" value="Tryp_SPc"/>
    <property type="match status" value="1"/>
</dbReference>
<proteinExistence type="inferred from homology"/>
<feature type="chain" id="PRO_5043642041" description="Peptidase S1 domain-containing protein" evidence="3">
    <location>
        <begin position="20"/>
        <end position="295"/>
    </location>
</feature>
<dbReference type="GO" id="GO:0006508">
    <property type="term" value="P:proteolysis"/>
    <property type="evidence" value="ECO:0007669"/>
    <property type="project" value="InterPro"/>
</dbReference>
<feature type="domain" description="Peptidase S1" evidence="4">
    <location>
        <begin position="33"/>
        <end position="274"/>
    </location>
</feature>
<gene>
    <name evidence="5" type="ORF">ONE63_009779</name>
</gene>
<organism evidence="5 6">
    <name type="scientific">Megalurothrips usitatus</name>
    <name type="common">bean blossom thrips</name>
    <dbReference type="NCBI Taxonomy" id="439358"/>
    <lineage>
        <taxon>Eukaryota</taxon>
        <taxon>Metazoa</taxon>
        <taxon>Ecdysozoa</taxon>
        <taxon>Arthropoda</taxon>
        <taxon>Hexapoda</taxon>
        <taxon>Insecta</taxon>
        <taxon>Pterygota</taxon>
        <taxon>Neoptera</taxon>
        <taxon>Paraneoptera</taxon>
        <taxon>Thysanoptera</taxon>
        <taxon>Terebrantia</taxon>
        <taxon>Thripoidea</taxon>
        <taxon>Thripidae</taxon>
        <taxon>Megalurothrips</taxon>
    </lineage>
</organism>
<dbReference type="Pfam" id="PF00089">
    <property type="entry name" value="Trypsin"/>
    <property type="match status" value="1"/>
</dbReference>
<dbReference type="EMBL" id="JAPTSV010000008">
    <property type="protein sequence ID" value="KAJ1524921.1"/>
    <property type="molecule type" value="Genomic_DNA"/>
</dbReference>
<dbReference type="PROSITE" id="PS00134">
    <property type="entry name" value="TRYPSIN_HIS"/>
    <property type="match status" value="1"/>
</dbReference>
<comment type="similarity">
    <text evidence="2">Belongs to the peptidase S1 family. CLIP subfamily.</text>
</comment>